<accession>A0A6J4JEA0</accession>
<gene>
    <name evidence="1" type="ORF">AVDCRST_MAG93-2801</name>
</gene>
<proteinExistence type="predicted"/>
<evidence type="ECO:0000313" key="1">
    <source>
        <dbReference type="EMBL" id="CAA9274308.1"/>
    </source>
</evidence>
<name>A0A6J4JEA0_9CHLR</name>
<reference evidence="1" key="1">
    <citation type="submission" date="2020-02" db="EMBL/GenBank/DDBJ databases">
        <authorList>
            <person name="Meier V. D."/>
        </authorList>
    </citation>
    <scope>NUCLEOTIDE SEQUENCE</scope>
    <source>
        <strain evidence="1">AVDCRST_MAG93</strain>
    </source>
</reference>
<organism evidence="1">
    <name type="scientific">uncultured Chloroflexia bacterium</name>
    <dbReference type="NCBI Taxonomy" id="1672391"/>
    <lineage>
        <taxon>Bacteria</taxon>
        <taxon>Bacillati</taxon>
        <taxon>Chloroflexota</taxon>
        <taxon>Chloroflexia</taxon>
        <taxon>environmental samples</taxon>
    </lineage>
</organism>
<protein>
    <submittedName>
        <fullName evidence="1">Uncharacterized protein</fullName>
    </submittedName>
</protein>
<sequence>MWKERAYSTMDARNIRIGETGVDELIQWLRQAGQPQPLEILSEQYLAILKRALGVEESS</sequence>
<dbReference type="EMBL" id="CADCTR010000962">
    <property type="protein sequence ID" value="CAA9274308.1"/>
    <property type="molecule type" value="Genomic_DNA"/>
</dbReference>
<dbReference type="AlphaFoldDB" id="A0A6J4JEA0"/>